<protein>
    <submittedName>
        <fullName evidence="2">Uncharacterized protein</fullName>
    </submittedName>
</protein>
<reference evidence="3" key="1">
    <citation type="submission" date="2016-10" db="EMBL/GenBank/DDBJ databases">
        <authorList>
            <person name="Varghese N."/>
            <person name="Submissions S."/>
        </authorList>
    </citation>
    <scope>NUCLEOTIDE SEQUENCE [LARGE SCALE GENOMIC DNA]</scope>
    <source>
        <strain evidence="3">CGMCC 1.7739</strain>
    </source>
</reference>
<dbReference type="STRING" id="553467.SAMN04488063_2010"/>
<feature type="region of interest" description="Disordered" evidence="1">
    <location>
        <begin position="1"/>
        <end position="20"/>
    </location>
</feature>
<dbReference type="OrthoDB" id="166257at2157"/>
<keyword evidence="3" id="KW-1185">Reference proteome</keyword>
<proteinExistence type="predicted"/>
<sequence>MATRDSRSGGHDGSTLPGALPFTLPRVTRLSWELGSRTVEDEESSLYDEWERTDSQWTLSVHRVTSTTVLIRVRTPAGRERFYGAAEMDLESALPELATSPTWERTA</sequence>
<organism evidence="2 3">
    <name type="scientific">Halopelagius inordinatus</name>
    <dbReference type="NCBI Taxonomy" id="553467"/>
    <lineage>
        <taxon>Archaea</taxon>
        <taxon>Methanobacteriati</taxon>
        <taxon>Methanobacteriota</taxon>
        <taxon>Stenosarchaea group</taxon>
        <taxon>Halobacteria</taxon>
        <taxon>Halobacteriales</taxon>
        <taxon>Haloferacaceae</taxon>
    </lineage>
</organism>
<dbReference type="EMBL" id="FOOQ01000002">
    <property type="protein sequence ID" value="SFG42769.1"/>
    <property type="molecule type" value="Genomic_DNA"/>
</dbReference>
<name>A0A1I2RTB4_9EURY</name>
<dbReference type="RefSeq" id="WP_092891756.1">
    <property type="nucleotide sequence ID" value="NZ_FOOQ01000002.1"/>
</dbReference>
<accession>A0A1I2RTB4</accession>
<feature type="compositionally biased region" description="Basic and acidic residues" evidence="1">
    <location>
        <begin position="1"/>
        <end position="10"/>
    </location>
</feature>
<evidence type="ECO:0000256" key="1">
    <source>
        <dbReference type="SAM" id="MobiDB-lite"/>
    </source>
</evidence>
<gene>
    <name evidence="2" type="ORF">SAMN04488063_2010</name>
</gene>
<evidence type="ECO:0000313" key="2">
    <source>
        <dbReference type="EMBL" id="SFG42769.1"/>
    </source>
</evidence>
<dbReference type="Proteomes" id="UP000198876">
    <property type="component" value="Unassembled WGS sequence"/>
</dbReference>
<dbReference type="AlphaFoldDB" id="A0A1I2RTB4"/>
<evidence type="ECO:0000313" key="3">
    <source>
        <dbReference type="Proteomes" id="UP000198876"/>
    </source>
</evidence>